<feature type="transmembrane region" description="Helical" evidence="2">
    <location>
        <begin position="12"/>
        <end position="33"/>
    </location>
</feature>
<dbReference type="AlphaFoldDB" id="A0A0L6U3L9"/>
<keyword evidence="4" id="KW-1185">Reference proteome</keyword>
<dbReference type="Proteomes" id="UP000036873">
    <property type="component" value="Unassembled WGS sequence"/>
</dbReference>
<feature type="region of interest" description="Disordered" evidence="1">
    <location>
        <begin position="133"/>
        <end position="167"/>
    </location>
</feature>
<keyword evidence="2" id="KW-1133">Transmembrane helix</keyword>
<name>A0A0L6U3L9_9FIRM</name>
<sequence length="251" mass="26749">MKKLSKREIILLYALACFVIVMGGFYLVLFPSYNQYQNLRNQLSEAEYQQNTMSAAIENVPVVMTARDDASFVLSALKSPFSAHLPNEGLDALLTKLCLDYSLKAKVLNVTSNAWTGVATFTEAPLVYQTTPGQAEGAAAPTTTATGAETTTESSTETASVSSGSAETWTGTVSMELTGTQFNFQRLVDGVAARSDMIISSYELLPVGQSTDGTSTSGTTTTTTTSSGWAPELDGGDATINVMFTVYMVDK</sequence>
<dbReference type="OrthoDB" id="1778242at2"/>
<organism evidence="3 4">
    <name type="scientific">Acetobacterium bakii</name>
    <dbReference type="NCBI Taxonomy" id="52689"/>
    <lineage>
        <taxon>Bacteria</taxon>
        <taxon>Bacillati</taxon>
        <taxon>Bacillota</taxon>
        <taxon>Clostridia</taxon>
        <taxon>Eubacteriales</taxon>
        <taxon>Eubacteriaceae</taxon>
        <taxon>Acetobacterium</taxon>
    </lineage>
</organism>
<keyword evidence="2" id="KW-0472">Membrane</keyword>
<gene>
    <name evidence="3" type="ORF">AKG39_02920</name>
</gene>
<evidence type="ECO:0000313" key="4">
    <source>
        <dbReference type="Proteomes" id="UP000036873"/>
    </source>
</evidence>
<evidence type="ECO:0000256" key="1">
    <source>
        <dbReference type="SAM" id="MobiDB-lite"/>
    </source>
</evidence>
<keyword evidence="2" id="KW-0812">Transmembrane</keyword>
<evidence type="ECO:0000313" key="3">
    <source>
        <dbReference type="EMBL" id="KNZ43118.1"/>
    </source>
</evidence>
<dbReference type="EMBL" id="LGYO01000007">
    <property type="protein sequence ID" value="KNZ43118.1"/>
    <property type="molecule type" value="Genomic_DNA"/>
</dbReference>
<protein>
    <submittedName>
        <fullName evidence="3">Uncharacterized protein</fullName>
    </submittedName>
</protein>
<dbReference type="RefSeq" id="WP_050738859.1">
    <property type="nucleotide sequence ID" value="NZ_LGYO01000007.1"/>
</dbReference>
<proteinExistence type="predicted"/>
<comment type="caution">
    <text evidence="3">The sequence shown here is derived from an EMBL/GenBank/DDBJ whole genome shotgun (WGS) entry which is preliminary data.</text>
</comment>
<accession>A0A0L6U3L9</accession>
<reference evidence="4" key="1">
    <citation type="submission" date="2015-07" db="EMBL/GenBank/DDBJ databases">
        <title>Draft genome sequence of Acetobacterium bakii DSM 8293, a potential psychrophilic chemical producer through syngas fermentation.</title>
        <authorList>
            <person name="Song Y."/>
            <person name="Hwang S."/>
            <person name="Cho B.-K."/>
        </authorList>
    </citation>
    <scope>NUCLEOTIDE SEQUENCE [LARGE SCALE GENOMIC DNA]</scope>
    <source>
        <strain evidence="4">DSM 8239</strain>
    </source>
</reference>
<evidence type="ECO:0000256" key="2">
    <source>
        <dbReference type="SAM" id="Phobius"/>
    </source>
</evidence>
<dbReference type="STRING" id="52689.AKG39_02920"/>